<name>A0A183BU89_GLOPA</name>
<feature type="domain" description="Strictosidine synthase conserved region" evidence="4">
    <location>
        <begin position="241"/>
        <end position="328"/>
    </location>
</feature>
<accession>A0A183BU89</accession>
<dbReference type="PANTHER" id="PTHR10426:SF88">
    <property type="entry name" value="ADIPOCYTE PLASMA MEMBRANE-ASSOCIATED PROTEIN HEMOMUCIN-RELATED"/>
    <property type="match status" value="1"/>
</dbReference>
<evidence type="ECO:0000259" key="4">
    <source>
        <dbReference type="Pfam" id="PF03088"/>
    </source>
</evidence>
<dbReference type="SUPFAM" id="SSF63829">
    <property type="entry name" value="Calcium-dependent phosphotriesterase"/>
    <property type="match status" value="1"/>
</dbReference>
<dbReference type="WBParaSite" id="GPLIN_000417500">
    <property type="protein sequence ID" value="GPLIN_000417500"/>
    <property type="gene ID" value="GPLIN_000417500"/>
</dbReference>
<evidence type="ECO:0000256" key="3">
    <source>
        <dbReference type="ARBA" id="ARBA00023180"/>
    </source>
</evidence>
<dbReference type="InterPro" id="IPR018119">
    <property type="entry name" value="Strictosidine_synth_cons-reg"/>
</dbReference>
<dbReference type="InterPro" id="IPR011042">
    <property type="entry name" value="6-blade_b-propeller_TolB-like"/>
</dbReference>
<keyword evidence="2" id="KW-0597">Phosphoprotein</keyword>
<organism evidence="5 6">
    <name type="scientific">Globodera pallida</name>
    <name type="common">Potato cyst nematode worm</name>
    <name type="synonym">Heterodera pallida</name>
    <dbReference type="NCBI Taxonomy" id="36090"/>
    <lineage>
        <taxon>Eukaryota</taxon>
        <taxon>Metazoa</taxon>
        <taxon>Ecdysozoa</taxon>
        <taxon>Nematoda</taxon>
        <taxon>Chromadorea</taxon>
        <taxon>Rhabditida</taxon>
        <taxon>Tylenchina</taxon>
        <taxon>Tylenchomorpha</taxon>
        <taxon>Tylenchoidea</taxon>
        <taxon>Heteroderidae</taxon>
        <taxon>Heteroderinae</taxon>
        <taxon>Globodera</taxon>
    </lineage>
</organism>
<keyword evidence="5" id="KW-1185">Reference proteome</keyword>
<reference evidence="5" key="1">
    <citation type="submission" date="2014-05" db="EMBL/GenBank/DDBJ databases">
        <title>The genome and life-stage specific transcriptomes of Globodera pallida elucidate key aspects of plant parasitism by a cyst nematode.</title>
        <authorList>
            <person name="Cotton J.A."/>
            <person name="Lilley C.J."/>
            <person name="Jones L.M."/>
            <person name="Kikuchi T."/>
            <person name="Reid A.J."/>
            <person name="Thorpe P."/>
            <person name="Tsai I.J."/>
            <person name="Beasley H."/>
            <person name="Blok V."/>
            <person name="Cock P.J.A."/>
            <person name="Van den Akker S.E."/>
            <person name="Holroyd N."/>
            <person name="Hunt M."/>
            <person name="Mantelin S."/>
            <person name="Naghra H."/>
            <person name="Pain A."/>
            <person name="Palomares-Rius J.E."/>
            <person name="Zarowiecki M."/>
            <person name="Berriman M."/>
            <person name="Jones J.T."/>
            <person name="Urwin P.E."/>
        </authorList>
    </citation>
    <scope>NUCLEOTIDE SEQUENCE [LARGE SCALE GENOMIC DNA]</scope>
    <source>
        <strain evidence="5">Lindley</strain>
    </source>
</reference>
<evidence type="ECO:0000313" key="6">
    <source>
        <dbReference type="WBParaSite" id="GPLIN_000417500"/>
    </source>
</evidence>
<dbReference type="Pfam" id="PF20067">
    <property type="entry name" value="SSL_N"/>
    <property type="match status" value="1"/>
</dbReference>
<sequence>MGKNIILFAGVVGVLAVFLFGRPSNYDPIEYSLPPPPELKGELAANTHLRGAKLLLKGQILGPESLLVEGGDTIYTGTWDAKIVKIVDGVIQKSVQLPLSGGGKRPAECATFDTEHLCGRPLGIRRLNARQLGQILGPESLLVEGGDTIYTGTWDAKIVKIVDGVSKNPSNCRDGGGKPTFDTEHLCGRPLGIRRLNARQLVVADSYLGLFTVDFDNDKEPTKQIFSPDSIPGGQKPMFINDLDVMGDGTTLFFSDSSSKSDRAHFLHGFLENRPTGRLLQLDLRTGVAEVVLGELHFANGVQIHPDKTSVLVAECSMARIQRYYFAGPKKGQHEVFIDNLPGFPDNIRLTNGGTSFLVGLAGTEPPHESSK</sequence>
<comment type="similarity">
    <text evidence="1">Belongs to the strictosidine synthase family.</text>
</comment>
<dbReference type="PANTHER" id="PTHR10426">
    <property type="entry name" value="STRICTOSIDINE SYNTHASE-RELATED"/>
    <property type="match status" value="1"/>
</dbReference>
<dbReference type="AlphaFoldDB" id="A0A183BU89"/>
<evidence type="ECO:0000256" key="2">
    <source>
        <dbReference type="ARBA" id="ARBA00022553"/>
    </source>
</evidence>
<dbReference type="GO" id="GO:0012505">
    <property type="term" value="C:endomembrane system"/>
    <property type="evidence" value="ECO:0007669"/>
    <property type="project" value="TreeGrafter"/>
</dbReference>
<dbReference type="Gene3D" id="2.120.10.30">
    <property type="entry name" value="TolB, C-terminal domain"/>
    <property type="match status" value="2"/>
</dbReference>
<evidence type="ECO:0000256" key="1">
    <source>
        <dbReference type="ARBA" id="ARBA00009191"/>
    </source>
</evidence>
<dbReference type="GO" id="GO:0016787">
    <property type="term" value="F:hydrolase activity"/>
    <property type="evidence" value="ECO:0007669"/>
    <property type="project" value="TreeGrafter"/>
</dbReference>
<keyword evidence="3" id="KW-0325">Glycoprotein</keyword>
<dbReference type="Proteomes" id="UP000050741">
    <property type="component" value="Unassembled WGS sequence"/>
</dbReference>
<dbReference type="Pfam" id="PF03088">
    <property type="entry name" value="Str_synth"/>
    <property type="match status" value="1"/>
</dbReference>
<evidence type="ECO:0000313" key="5">
    <source>
        <dbReference type="Proteomes" id="UP000050741"/>
    </source>
</evidence>
<proteinExistence type="inferred from homology"/>
<protein>
    <submittedName>
        <fullName evidence="6">Str_synth domain-containing protein</fullName>
    </submittedName>
</protein>
<reference evidence="6" key="2">
    <citation type="submission" date="2016-06" db="UniProtKB">
        <authorList>
            <consortium name="WormBaseParasite"/>
        </authorList>
    </citation>
    <scope>IDENTIFICATION</scope>
</reference>